<reference evidence="3" key="2">
    <citation type="journal article" date="2021" name="PeerJ">
        <title>Extensive microbial diversity within the chicken gut microbiome revealed by metagenomics and culture.</title>
        <authorList>
            <person name="Gilroy R."/>
            <person name="Ravi A."/>
            <person name="Getino M."/>
            <person name="Pursley I."/>
            <person name="Horton D.L."/>
            <person name="Alikhan N.F."/>
            <person name="Baker D."/>
            <person name="Gharbi K."/>
            <person name="Hall N."/>
            <person name="Watson M."/>
            <person name="Adriaenssens E.M."/>
            <person name="Foster-Nyarko E."/>
            <person name="Jarju S."/>
            <person name="Secka A."/>
            <person name="Antonio M."/>
            <person name="Oren A."/>
            <person name="Chaudhuri R.R."/>
            <person name="La Ragione R."/>
            <person name="Hildebrand F."/>
            <person name="Pallen M.J."/>
        </authorList>
    </citation>
    <scope>NUCLEOTIDE SEQUENCE</scope>
    <source>
        <strain evidence="3">ChiBcolR7-354</strain>
    </source>
</reference>
<dbReference type="GO" id="GO:0005829">
    <property type="term" value="C:cytosol"/>
    <property type="evidence" value="ECO:0007669"/>
    <property type="project" value="TreeGrafter"/>
</dbReference>
<comment type="function">
    <text evidence="2">One of several proteins that assist in the late maturation steps of the functional core of the 30S ribosomal subunit. Associates with free 30S ribosomal subunits (but not with 30S subunits that are part of 70S ribosomes or polysomes). Required for efficient processing of 16S rRNA. May interact with the 5'-terminal helix region of 16S rRNA.</text>
</comment>
<dbReference type="PROSITE" id="PS01319">
    <property type="entry name" value="RBFA"/>
    <property type="match status" value="1"/>
</dbReference>
<dbReference type="Proteomes" id="UP000824262">
    <property type="component" value="Unassembled WGS sequence"/>
</dbReference>
<dbReference type="AlphaFoldDB" id="A0A9D0ZHV3"/>
<dbReference type="GO" id="GO:0043024">
    <property type="term" value="F:ribosomal small subunit binding"/>
    <property type="evidence" value="ECO:0007669"/>
    <property type="project" value="TreeGrafter"/>
</dbReference>
<keyword evidence="1 2" id="KW-0690">Ribosome biogenesis</keyword>
<dbReference type="InterPro" id="IPR020053">
    <property type="entry name" value="Ribosome-bd_factorA_CS"/>
</dbReference>
<gene>
    <name evidence="2 3" type="primary">rbfA</name>
    <name evidence="3" type="ORF">IAB77_10155</name>
</gene>
<accession>A0A9D0ZHV3</accession>
<dbReference type="InterPro" id="IPR023799">
    <property type="entry name" value="RbfA_dom_sf"/>
</dbReference>
<name>A0A9D0ZHV3_9FIRM</name>
<dbReference type="InterPro" id="IPR015946">
    <property type="entry name" value="KH_dom-like_a/b"/>
</dbReference>
<evidence type="ECO:0000313" key="4">
    <source>
        <dbReference type="Proteomes" id="UP000824262"/>
    </source>
</evidence>
<comment type="subcellular location">
    <subcellularLocation>
        <location evidence="2">Cytoplasm</location>
    </subcellularLocation>
</comment>
<comment type="similarity">
    <text evidence="2">Belongs to the RbfA family.</text>
</comment>
<dbReference type="NCBIfam" id="TIGR00082">
    <property type="entry name" value="rbfA"/>
    <property type="match status" value="1"/>
</dbReference>
<sequence length="124" mass="14343">MANSNRIGRINDDIQRVLSDRLRQVKDPRVQQGMISVTRVETTGDLRYAKVWLSVLGELNEREFKRGLKSCAGWLRHELGETLSLRYTPELTFELDHSIEYGAKISRMIEQIEEAEGHEEPDSE</sequence>
<reference evidence="3" key="1">
    <citation type="submission" date="2020-10" db="EMBL/GenBank/DDBJ databases">
        <authorList>
            <person name="Gilroy R."/>
        </authorList>
    </citation>
    <scope>NUCLEOTIDE SEQUENCE</scope>
    <source>
        <strain evidence="3">ChiBcolR7-354</strain>
    </source>
</reference>
<evidence type="ECO:0000256" key="1">
    <source>
        <dbReference type="ARBA" id="ARBA00022517"/>
    </source>
</evidence>
<keyword evidence="2" id="KW-0963">Cytoplasm</keyword>
<dbReference type="GO" id="GO:0030490">
    <property type="term" value="P:maturation of SSU-rRNA"/>
    <property type="evidence" value="ECO:0007669"/>
    <property type="project" value="UniProtKB-UniRule"/>
</dbReference>
<dbReference type="PANTHER" id="PTHR33515:SF1">
    <property type="entry name" value="RIBOSOME-BINDING FACTOR A, CHLOROPLASTIC-RELATED"/>
    <property type="match status" value="1"/>
</dbReference>
<dbReference type="PANTHER" id="PTHR33515">
    <property type="entry name" value="RIBOSOME-BINDING FACTOR A, CHLOROPLASTIC-RELATED"/>
    <property type="match status" value="1"/>
</dbReference>
<dbReference type="HAMAP" id="MF_00003">
    <property type="entry name" value="RbfA"/>
    <property type="match status" value="1"/>
</dbReference>
<proteinExistence type="inferred from homology"/>
<dbReference type="EMBL" id="DVGA01000114">
    <property type="protein sequence ID" value="HIQ79604.1"/>
    <property type="molecule type" value="Genomic_DNA"/>
</dbReference>
<comment type="caution">
    <text evidence="3">The sequence shown here is derived from an EMBL/GenBank/DDBJ whole genome shotgun (WGS) entry which is preliminary data.</text>
</comment>
<comment type="subunit">
    <text evidence="2">Monomer. Binds 30S ribosomal subunits, but not 50S ribosomal subunits or 70S ribosomes.</text>
</comment>
<dbReference type="Pfam" id="PF02033">
    <property type="entry name" value="RBFA"/>
    <property type="match status" value="1"/>
</dbReference>
<dbReference type="Gene3D" id="3.30.300.20">
    <property type="match status" value="1"/>
</dbReference>
<dbReference type="SUPFAM" id="SSF89919">
    <property type="entry name" value="Ribosome-binding factor A, RbfA"/>
    <property type="match status" value="1"/>
</dbReference>
<protein>
    <recommendedName>
        <fullName evidence="2">Ribosome-binding factor A</fullName>
    </recommendedName>
</protein>
<organism evidence="3 4">
    <name type="scientific">Candidatus Scatomorpha intestinavium</name>
    <dbReference type="NCBI Taxonomy" id="2840922"/>
    <lineage>
        <taxon>Bacteria</taxon>
        <taxon>Bacillati</taxon>
        <taxon>Bacillota</taxon>
        <taxon>Clostridia</taxon>
        <taxon>Eubacteriales</taxon>
        <taxon>Candidatus Scatomorpha</taxon>
    </lineage>
</organism>
<dbReference type="InterPro" id="IPR000238">
    <property type="entry name" value="RbfA"/>
</dbReference>
<evidence type="ECO:0000313" key="3">
    <source>
        <dbReference type="EMBL" id="HIQ79604.1"/>
    </source>
</evidence>
<evidence type="ECO:0000256" key="2">
    <source>
        <dbReference type="HAMAP-Rule" id="MF_00003"/>
    </source>
</evidence>